<evidence type="ECO:0000256" key="3">
    <source>
        <dbReference type="PROSITE-ProRule" id="PRU10007"/>
    </source>
</evidence>
<comment type="caution">
    <text evidence="6">The sequence shown here is derived from an EMBL/GenBank/DDBJ whole genome shotgun (WGS) entry which is preliminary data.</text>
</comment>
<organism evidence="6 7">
    <name type="scientific">Ruegeria pomeroyi</name>
    <dbReference type="NCBI Taxonomy" id="89184"/>
    <lineage>
        <taxon>Bacteria</taxon>
        <taxon>Pseudomonadati</taxon>
        <taxon>Pseudomonadota</taxon>
        <taxon>Alphaproteobacteria</taxon>
        <taxon>Rhodobacterales</taxon>
        <taxon>Roseobacteraceae</taxon>
        <taxon>Ruegeria</taxon>
    </lineage>
</organism>
<protein>
    <submittedName>
        <fullName evidence="6">Aldehyde dehydrogenase</fullName>
    </submittedName>
</protein>
<evidence type="ECO:0000256" key="2">
    <source>
        <dbReference type="ARBA" id="ARBA00023002"/>
    </source>
</evidence>
<evidence type="ECO:0000256" key="1">
    <source>
        <dbReference type="ARBA" id="ARBA00009986"/>
    </source>
</evidence>
<dbReference type="GO" id="GO:0004030">
    <property type="term" value="F:aldehyde dehydrogenase [NAD(P)+] activity"/>
    <property type="evidence" value="ECO:0007669"/>
    <property type="project" value="UniProtKB-ARBA"/>
</dbReference>
<dbReference type="PANTHER" id="PTHR11699">
    <property type="entry name" value="ALDEHYDE DEHYDROGENASE-RELATED"/>
    <property type="match status" value="1"/>
</dbReference>
<evidence type="ECO:0000256" key="4">
    <source>
        <dbReference type="RuleBase" id="RU003345"/>
    </source>
</evidence>
<dbReference type="InterPro" id="IPR016161">
    <property type="entry name" value="Ald_DH/histidinol_DH"/>
</dbReference>
<dbReference type="InterPro" id="IPR016163">
    <property type="entry name" value="Ald_DH_C"/>
</dbReference>
<gene>
    <name evidence="6" type="ORF">HW564_13000</name>
</gene>
<comment type="similarity">
    <text evidence="1 4">Belongs to the aldehyde dehydrogenase family.</text>
</comment>
<dbReference type="Gene3D" id="3.40.309.10">
    <property type="entry name" value="Aldehyde Dehydrogenase, Chain A, domain 2"/>
    <property type="match status" value="1"/>
</dbReference>
<dbReference type="Pfam" id="PF00171">
    <property type="entry name" value="Aldedh"/>
    <property type="match status" value="1"/>
</dbReference>
<dbReference type="AlphaFoldDB" id="A0A850LIV0"/>
<proteinExistence type="inferred from homology"/>
<evidence type="ECO:0000259" key="5">
    <source>
        <dbReference type="Pfam" id="PF00171"/>
    </source>
</evidence>
<dbReference type="PROSITE" id="PS00687">
    <property type="entry name" value="ALDEHYDE_DEHYDR_GLU"/>
    <property type="match status" value="1"/>
</dbReference>
<evidence type="ECO:0000313" key="7">
    <source>
        <dbReference type="Proteomes" id="UP000565723"/>
    </source>
</evidence>
<name>A0A850LIV0_9RHOB</name>
<dbReference type="InterPro" id="IPR029510">
    <property type="entry name" value="Ald_DH_CS_GLU"/>
</dbReference>
<dbReference type="FunFam" id="3.40.605.10:FF:000001">
    <property type="entry name" value="Aldehyde dehydrogenase 1"/>
    <property type="match status" value="1"/>
</dbReference>
<dbReference type="OMA" id="IRWHAEL"/>
<feature type="domain" description="Aldehyde dehydrogenase" evidence="5">
    <location>
        <begin position="32"/>
        <end position="490"/>
    </location>
</feature>
<dbReference type="CDD" id="cd07112">
    <property type="entry name" value="ALDH_GABALDH-PuuC"/>
    <property type="match status" value="1"/>
</dbReference>
<dbReference type="InterPro" id="IPR016162">
    <property type="entry name" value="Ald_DH_N"/>
</dbReference>
<dbReference type="FunFam" id="3.40.309.10:FF:000001">
    <property type="entry name" value="Mitochondrial aldehyde dehydrogenase 2"/>
    <property type="match status" value="1"/>
</dbReference>
<accession>A0A850LIV0</accession>
<dbReference type="EMBL" id="JABXIY010000033">
    <property type="protein sequence ID" value="NVK97843.1"/>
    <property type="molecule type" value="Genomic_DNA"/>
</dbReference>
<dbReference type="InterPro" id="IPR015590">
    <property type="entry name" value="Aldehyde_DH_dom"/>
</dbReference>
<evidence type="ECO:0000313" key="6">
    <source>
        <dbReference type="EMBL" id="NVK97843.1"/>
    </source>
</evidence>
<dbReference type="Gene3D" id="3.40.605.10">
    <property type="entry name" value="Aldehyde Dehydrogenase, Chain A, domain 1"/>
    <property type="match status" value="1"/>
</dbReference>
<keyword evidence="2 4" id="KW-0560">Oxidoreductase</keyword>
<feature type="active site" evidence="3">
    <location>
        <position position="266"/>
    </location>
</feature>
<reference evidence="6 7" key="1">
    <citation type="journal article" date="2020" name="Proc. Natl. Acad. Sci. U.S.A.">
        <title>Ecological drivers of bacterial community assembly in synthetic phycospheres.</title>
        <authorList>
            <person name="Fu H."/>
            <person name="Uchimiya M."/>
            <person name="Gore J."/>
            <person name="Moran M.A."/>
        </authorList>
    </citation>
    <scope>NUCLEOTIDE SEQUENCE [LARGE SCALE GENOMIC DNA]</scope>
    <source>
        <strain evidence="6">HF-Din03</strain>
    </source>
</reference>
<dbReference type="SUPFAM" id="SSF53720">
    <property type="entry name" value="ALDH-like"/>
    <property type="match status" value="1"/>
</dbReference>
<dbReference type="Proteomes" id="UP000565723">
    <property type="component" value="Unassembled WGS sequence"/>
</dbReference>
<sequence length="497" mass="52976">MTLSHAEYRSIAATLEPNGMAFIDGAFCAAADGDSFETINPATGEILARVAHCKAADVDRAVAAARRVFNDGTWSRAEPEARKEVLLKVADLVRKHSDELAVLESLDTGKTITDCLAEIGGEVPKFFQWYAELADKTFGKIAPTSPGALALITREPAGIAGAVLPWNFPLVMAAWKIAPALAVGCSAVIKPAEQTPLSTIRLAELMQEAGVPAGVVNIVPGFGETAGKAIGLHNDIDTVSFTGSTEVGRMFMRYSGESNLKGVGLEMGGKSPFIVLDDAVIDDALIEHAAMSAFWNGGQNCSANMRQLIATPLVEEFTARIIARVKSFRLGDPLDPATDIGSMITKDHKDMVLSYIQSGVEEGAQKVIGGNSDLPGFFIEPTVFRNLSPEMKIAREEIFGPVLGIMPVASPQEALAIASDTEYGLHATVFTRDIDRALHIARSLPCGTVSINGFSEGDIKTPFGGYKQSGSMARDNGTEALEQYLQTKTIWIETQAG</sequence>
<dbReference type="RefSeq" id="WP_011242154.1">
    <property type="nucleotide sequence ID" value="NZ_JABXIY010000033.1"/>
</dbReference>